<proteinExistence type="inferred from homology"/>
<dbReference type="OrthoDB" id="9808602at2"/>
<evidence type="ECO:0000256" key="1">
    <source>
        <dbReference type="ARBA" id="ARBA00006464"/>
    </source>
</evidence>
<dbReference type="KEGG" id="muh:HYN43_007550"/>
<evidence type="ECO:0000313" key="4">
    <source>
        <dbReference type="EMBL" id="AYL99364.1"/>
    </source>
</evidence>
<dbReference type="EMBL" id="CP032869">
    <property type="protein sequence ID" value="AYL99364.1"/>
    <property type="molecule type" value="Genomic_DNA"/>
</dbReference>
<organism evidence="4 5">
    <name type="scientific">Mucilaginibacter celer</name>
    <dbReference type="NCBI Taxonomy" id="2305508"/>
    <lineage>
        <taxon>Bacteria</taxon>
        <taxon>Pseudomonadati</taxon>
        <taxon>Bacteroidota</taxon>
        <taxon>Sphingobacteriia</taxon>
        <taxon>Sphingobacteriales</taxon>
        <taxon>Sphingobacteriaceae</taxon>
        <taxon>Mucilaginibacter</taxon>
    </lineage>
</organism>
<comment type="similarity">
    <text evidence="1">Belongs to the bacterial sugar transferase family.</text>
</comment>
<dbReference type="GO" id="GO:0016780">
    <property type="term" value="F:phosphotransferase activity, for other substituted phosphate groups"/>
    <property type="evidence" value="ECO:0007669"/>
    <property type="project" value="TreeGrafter"/>
</dbReference>
<sequence length="363" mass="41333">MHFNNGLKMVSRWTSDKLNIVAIVSRSEITGPAGLPLREAITKKNLPDVPFFLVLNQFDDNLRHTALQAGVADVFKIPLSTDRIERKIDFIIANYDRIRITKAIFTPVIKNTGHWKRAFDILAASLALLILAPVFVVTYILIKVESKGPAFYYSLRAGTGYRVFKFYKFRSMYVDAEKRLKDLKHLNQYHIQKITDITDSPLPDSGLCAGCQASGKCSYPMFADHIQWCEKALQSSQKNNSSSRFFKLKNDPRITRIGNFIRNTSIDELPQLWNVLKGDMSIVGNRPLPLYEAEKLTTDKYILRFSAPAGITGLWQVQKRGKGEMSEDERLLLDNEYAANHSFINDLKLIMKTIPALLQKENV</sequence>
<keyword evidence="2" id="KW-0472">Membrane</keyword>
<evidence type="ECO:0000256" key="2">
    <source>
        <dbReference type="SAM" id="Phobius"/>
    </source>
</evidence>
<keyword evidence="2" id="KW-1133">Transmembrane helix</keyword>
<protein>
    <submittedName>
        <fullName evidence="4">Sugar transferase</fullName>
    </submittedName>
</protein>
<dbReference type="PANTHER" id="PTHR30576:SF0">
    <property type="entry name" value="UNDECAPRENYL-PHOSPHATE N-ACETYLGALACTOSAMINYL 1-PHOSPHATE TRANSFERASE-RELATED"/>
    <property type="match status" value="1"/>
</dbReference>
<dbReference type="PANTHER" id="PTHR30576">
    <property type="entry name" value="COLANIC BIOSYNTHESIS UDP-GLUCOSE LIPID CARRIER TRANSFERASE"/>
    <property type="match status" value="1"/>
</dbReference>
<dbReference type="InterPro" id="IPR003362">
    <property type="entry name" value="Bact_transf"/>
</dbReference>
<evidence type="ECO:0000313" key="5">
    <source>
        <dbReference type="Proteomes" id="UP000270046"/>
    </source>
</evidence>
<evidence type="ECO:0000259" key="3">
    <source>
        <dbReference type="Pfam" id="PF02397"/>
    </source>
</evidence>
<keyword evidence="5" id="KW-1185">Reference proteome</keyword>
<keyword evidence="4" id="KW-0808">Transferase</keyword>
<reference evidence="4 5" key="1">
    <citation type="submission" date="2018-10" db="EMBL/GenBank/DDBJ databases">
        <title>Genome sequencing of Mucilaginibacter sp. HYN0043.</title>
        <authorList>
            <person name="Kim M."/>
            <person name="Yi H."/>
        </authorList>
    </citation>
    <scope>NUCLEOTIDE SEQUENCE [LARGE SCALE GENOMIC DNA]</scope>
    <source>
        <strain evidence="4 5">HYN0043</strain>
    </source>
</reference>
<feature type="transmembrane region" description="Helical" evidence="2">
    <location>
        <begin position="119"/>
        <end position="142"/>
    </location>
</feature>
<dbReference type="Pfam" id="PF02397">
    <property type="entry name" value="Bac_transf"/>
    <property type="match status" value="1"/>
</dbReference>
<feature type="domain" description="Bacterial sugar transferase" evidence="3">
    <location>
        <begin position="116"/>
        <end position="358"/>
    </location>
</feature>
<name>A0A494VWK1_9SPHI</name>
<dbReference type="AlphaFoldDB" id="A0A494VWK1"/>
<accession>A0A494VWK1</accession>
<keyword evidence="2" id="KW-0812">Transmembrane</keyword>
<gene>
    <name evidence="4" type="ORF">HYN43_007550</name>
</gene>
<dbReference type="Proteomes" id="UP000270046">
    <property type="component" value="Chromosome"/>
</dbReference>